<feature type="region of interest" description="Disordered" evidence="2">
    <location>
        <begin position="731"/>
        <end position="779"/>
    </location>
</feature>
<dbReference type="GO" id="GO:0005525">
    <property type="term" value="F:GTP binding"/>
    <property type="evidence" value="ECO:0007669"/>
    <property type="project" value="UniProtKB-KW"/>
</dbReference>
<feature type="compositionally biased region" description="Polar residues" evidence="2">
    <location>
        <begin position="765"/>
        <end position="779"/>
    </location>
</feature>
<feature type="compositionally biased region" description="Low complexity" evidence="2">
    <location>
        <begin position="731"/>
        <end position="741"/>
    </location>
</feature>
<evidence type="ECO:0000313" key="4">
    <source>
        <dbReference type="EMBL" id="KAF7193619.1"/>
    </source>
</evidence>
<feature type="region of interest" description="Disordered" evidence="2">
    <location>
        <begin position="375"/>
        <end position="394"/>
    </location>
</feature>
<feature type="region of interest" description="Disordered" evidence="2">
    <location>
        <begin position="232"/>
        <end position="299"/>
    </location>
</feature>
<accession>A0A8H6VMJ6</accession>
<feature type="compositionally biased region" description="Polar residues" evidence="2">
    <location>
        <begin position="232"/>
        <end position="250"/>
    </location>
</feature>
<keyword evidence="1" id="KW-0547">Nucleotide-binding</keyword>
<comment type="similarity">
    <text evidence="1">Belongs to the TRAFAC class TrmE-Era-EngA-EngB-Septin-like GTPase superfamily. Septin GTPase family.</text>
</comment>
<dbReference type="Proteomes" id="UP000660729">
    <property type="component" value="Unassembled WGS sequence"/>
</dbReference>
<dbReference type="PROSITE" id="PS51719">
    <property type="entry name" value="G_SEPTIN"/>
    <property type="match status" value="1"/>
</dbReference>
<dbReference type="EMBL" id="JABCIY010000079">
    <property type="protein sequence ID" value="KAF7193619.1"/>
    <property type="molecule type" value="Genomic_DNA"/>
</dbReference>
<feature type="compositionally biased region" description="Basic and acidic residues" evidence="2">
    <location>
        <begin position="81"/>
        <end position="96"/>
    </location>
</feature>
<feature type="compositionally biased region" description="Acidic residues" evidence="2">
    <location>
        <begin position="550"/>
        <end position="571"/>
    </location>
</feature>
<dbReference type="InterPro" id="IPR030379">
    <property type="entry name" value="G_SEPTIN_dom"/>
</dbReference>
<feature type="region of interest" description="Disordered" evidence="2">
    <location>
        <begin position="550"/>
        <end position="589"/>
    </location>
</feature>
<keyword evidence="5" id="KW-1185">Reference proteome</keyword>
<name>A0A8H6VMJ6_9PEZI</name>
<feature type="region of interest" description="Disordered" evidence="2">
    <location>
        <begin position="1"/>
        <end position="149"/>
    </location>
</feature>
<protein>
    <submittedName>
        <fullName evidence="4">Neuronal-specific septin-3</fullName>
    </submittedName>
</protein>
<dbReference type="OrthoDB" id="5337438at2759"/>
<dbReference type="Gene3D" id="3.40.50.300">
    <property type="entry name" value="P-loop containing nucleotide triphosphate hydrolases"/>
    <property type="match status" value="1"/>
</dbReference>
<evidence type="ECO:0000313" key="5">
    <source>
        <dbReference type="Proteomes" id="UP000660729"/>
    </source>
</evidence>
<proteinExistence type="inferred from homology"/>
<gene>
    <name evidence="4" type="ORF">HII31_05083</name>
</gene>
<feature type="compositionally biased region" description="Low complexity" evidence="2">
    <location>
        <begin position="99"/>
        <end position="113"/>
    </location>
</feature>
<comment type="caution">
    <text evidence="4">The sequence shown here is derived from an EMBL/GenBank/DDBJ whole genome shotgun (WGS) entry which is preliminary data.</text>
</comment>
<sequence>MAAGLTSADHLQDGVDWAKSHRVPPPIPQTSPSRGAVPYANTTGGFSGGASGAVSVESVKGPGRSRAFSETHPASRGGAATREEINGTRQSEDGRPHSRSQSSQRPRRGSFSFLRRTRTDEQHNSLKATITSPAPAAYYTDATPLPQQPRNYPSLIAQATERQSEDRMLRKSSRMKKEEAERAKAAAAAAAAVPKEPPQINPLTSLNHIASFGVDESRPDSVAIFNQAYTTVATSGSPPSQPRSVGTNFSRPGHMAPAPSSNFANSSSPAYTSRYGPTGSSSPPEQKSRLNGGGGSGEYVALHDPQINARTDSMTNRGRFSYASTSTTNVNAVNSPRRVRRRKDPTPFNILVIGAKNSGKTSFISFLKHSLALPAHKQPSNHSPPSETGGNRSSFASTYLETEIESERIGVTLWDSAGLEKNVVDLQLREMTAFVESKFEDTFAEEQKVMRTPGAKDTHIHCVFLILDPVRLDSTIAESTAQQRKGLQTGSLDDDLDLQVMRALWGKTTVIPIISKADTLTVGHMSFLKRRVWESLKGAKLDPLEALELEEDLEEEDEEDVNGVDSAEDSDSSLPVPKTRKSHKRQSSLSAIAGALDNDETPYIPMSIISPDPYDLPPYVSKSRAQDRVGRRFPWGFADPYDANHCDFGRLKDSIFSEWRTDLRELSRSRWYENWRTSRLKNFPGSRQRVKGGVTPVAAVPKEGRIASQTSQNYSHPQTANMAVPRSVSNLSSSAASVGMSTPTPAAPNGDRRVTSGASEGGSVRNATMTSNTSKRFPS</sequence>
<dbReference type="PANTHER" id="PTHR18884">
    <property type="entry name" value="SEPTIN"/>
    <property type="match status" value="1"/>
</dbReference>
<evidence type="ECO:0000259" key="3">
    <source>
        <dbReference type="PROSITE" id="PS51719"/>
    </source>
</evidence>
<feature type="compositionally biased region" description="Polar residues" evidence="2">
    <location>
        <begin position="378"/>
        <end position="394"/>
    </location>
</feature>
<reference evidence="4" key="1">
    <citation type="submission" date="2020-04" db="EMBL/GenBank/DDBJ databases">
        <title>Draft genome resource of the tomato pathogen Pseudocercospora fuligena.</title>
        <authorList>
            <person name="Zaccaron A."/>
        </authorList>
    </citation>
    <scope>NUCLEOTIDE SEQUENCE</scope>
    <source>
        <strain evidence="4">PF001</strain>
    </source>
</reference>
<dbReference type="FunFam" id="3.40.50.300:FF:001827">
    <property type="entry name" value="Septin"/>
    <property type="match status" value="1"/>
</dbReference>
<feature type="compositionally biased region" description="Low complexity" evidence="2">
    <location>
        <begin position="256"/>
        <end position="270"/>
    </location>
</feature>
<dbReference type="SUPFAM" id="SSF52540">
    <property type="entry name" value="P-loop containing nucleoside triphosphate hydrolases"/>
    <property type="match status" value="1"/>
</dbReference>
<organism evidence="4 5">
    <name type="scientific">Pseudocercospora fuligena</name>
    <dbReference type="NCBI Taxonomy" id="685502"/>
    <lineage>
        <taxon>Eukaryota</taxon>
        <taxon>Fungi</taxon>
        <taxon>Dikarya</taxon>
        <taxon>Ascomycota</taxon>
        <taxon>Pezizomycotina</taxon>
        <taxon>Dothideomycetes</taxon>
        <taxon>Dothideomycetidae</taxon>
        <taxon>Mycosphaerellales</taxon>
        <taxon>Mycosphaerellaceae</taxon>
        <taxon>Pseudocercospora</taxon>
    </lineage>
</organism>
<feature type="domain" description="Septin-type G" evidence="3">
    <location>
        <begin position="344"/>
        <end position="682"/>
    </location>
</feature>
<dbReference type="AlphaFoldDB" id="A0A8H6VMJ6"/>
<feature type="compositionally biased region" description="Low complexity" evidence="2">
    <location>
        <begin position="133"/>
        <end position="145"/>
    </location>
</feature>
<feature type="compositionally biased region" description="Basic and acidic residues" evidence="2">
    <location>
        <begin position="10"/>
        <end position="19"/>
    </location>
</feature>
<feature type="compositionally biased region" description="Low complexity" evidence="2">
    <location>
        <begin position="52"/>
        <end position="61"/>
    </location>
</feature>
<dbReference type="Pfam" id="PF00735">
    <property type="entry name" value="Septin"/>
    <property type="match status" value="2"/>
</dbReference>
<dbReference type="InterPro" id="IPR027417">
    <property type="entry name" value="P-loop_NTPase"/>
</dbReference>
<evidence type="ECO:0000256" key="1">
    <source>
        <dbReference type="RuleBase" id="RU004560"/>
    </source>
</evidence>
<evidence type="ECO:0000256" key="2">
    <source>
        <dbReference type="SAM" id="MobiDB-lite"/>
    </source>
</evidence>
<keyword evidence="1" id="KW-0342">GTP-binding</keyword>